<name>A0A1E3A3U8_9FIRM</name>
<dbReference type="RefSeq" id="WP_069153889.1">
    <property type="nucleotide sequence ID" value="NZ_MCGH01000003.1"/>
</dbReference>
<dbReference type="Proteomes" id="UP000094067">
    <property type="component" value="Unassembled WGS sequence"/>
</dbReference>
<keyword evidence="6 14" id="KW-0808">Transferase</keyword>
<dbReference type="GO" id="GO:0000155">
    <property type="term" value="F:phosphorelay sensor kinase activity"/>
    <property type="evidence" value="ECO:0007669"/>
    <property type="project" value="InterPro"/>
</dbReference>
<dbReference type="GO" id="GO:0004721">
    <property type="term" value="F:phosphoprotein phosphatase activity"/>
    <property type="evidence" value="ECO:0007669"/>
    <property type="project" value="TreeGrafter"/>
</dbReference>
<evidence type="ECO:0000256" key="9">
    <source>
        <dbReference type="ARBA" id="ARBA00022989"/>
    </source>
</evidence>
<keyword evidence="5" id="KW-0597">Phosphoprotein</keyword>
<gene>
    <name evidence="14" type="primary">graS_2</name>
    <name evidence="14" type="ORF">BEI61_04216</name>
</gene>
<keyword evidence="10" id="KW-0902">Two-component regulatory system</keyword>
<dbReference type="SMART" id="SM00387">
    <property type="entry name" value="HATPase_c"/>
    <property type="match status" value="1"/>
</dbReference>
<evidence type="ECO:0000256" key="7">
    <source>
        <dbReference type="ARBA" id="ARBA00022692"/>
    </source>
</evidence>
<evidence type="ECO:0000256" key="12">
    <source>
        <dbReference type="SAM" id="Phobius"/>
    </source>
</evidence>
<dbReference type="InterPro" id="IPR004358">
    <property type="entry name" value="Sig_transdc_His_kin-like_C"/>
</dbReference>
<comment type="subcellular location">
    <subcellularLocation>
        <location evidence="2">Cell membrane</location>
        <topology evidence="2">Multi-pass membrane protein</topology>
    </subcellularLocation>
</comment>
<dbReference type="Pfam" id="PF02518">
    <property type="entry name" value="HATPase_c"/>
    <property type="match status" value="1"/>
</dbReference>
<comment type="caution">
    <text evidence="14">The sequence shown here is derived from an EMBL/GenBank/DDBJ whole genome shotgun (WGS) entry which is preliminary data.</text>
</comment>
<evidence type="ECO:0000256" key="1">
    <source>
        <dbReference type="ARBA" id="ARBA00000085"/>
    </source>
</evidence>
<dbReference type="PROSITE" id="PS50109">
    <property type="entry name" value="HIS_KIN"/>
    <property type="match status" value="1"/>
</dbReference>
<dbReference type="InterPro" id="IPR003594">
    <property type="entry name" value="HATPase_dom"/>
</dbReference>
<reference evidence="14 15" key="1">
    <citation type="submission" date="2016-07" db="EMBL/GenBank/DDBJ databases">
        <title>Characterization of isolates of Eisenbergiella tayi derived from blood cultures, using whole genome sequencing.</title>
        <authorList>
            <person name="Burdz T."/>
            <person name="Wiebe D."/>
            <person name="Huynh C."/>
            <person name="Bernard K."/>
        </authorList>
    </citation>
    <scope>NUCLEOTIDE SEQUENCE [LARGE SCALE GENOMIC DNA]</scope>
    <source>
        <strain evidence="14 15">NML 110608</strain>
    </source>
</reference>
<dbReference type="InterPro" id="IPR036097">
    <property type="entry name" value="HisK_dim/P_sf"/>
</dbReference>
<dbReference type="InterPro" id="IPR036890">
    <property type="entry name" value="HATPase_C_sf"/>
</dbReference>
<protein>
    <recommendedName>
        <fullName evidence="3">histidine kinase</fullName>
        <ecNumber evidence="3">2.7.13.3</ecNumber>
    </recommendedName>
</protein>
<evidence type="ECO:0000256" key="8">
    <source>
        <dbReference type="ARBA" id="ARBA00022777"/>
    </source>
</evidence>
<keyword evidence="9 12" id="KW-1133">Transmembrane helix</keyword>
<dbReference type="PATRIC" id="fig|1432052.4.peg.4676"/>
<evidence type="ECO:0000256" key="5">
    <source>
        <dbReference type="ARBA" id="ARBA00022553"/>
    </source>
</evidence>
<dbReference type="PRINTS" id="PR00344">
    <property type="entry name" value="BCTRLSENSOR"/>
</dbReference>
<dbReference type="Gene3D" id="3.30.565.10">
    <property type="entry name" value="Histidine kinase-like ATPase, C-terminal domain"/>
    <property type="match status" value="1"/>
</dbReference>
<evidence type="ECO:0000256" key="10">
    <source>
        <dbReference type="ARBA" id="ARBA00023012"/>
    </source>
</evidence>
<proteinExistence type="predicted"/>
<dbReference type="GO" id="GO:0005886">
    <property type="term" value="C:plasma membrane"/>
    <property type="evidence" value="ECO:0007669"/>
    <property type="project" value="UniProtKB-SubCell"/>
</dbReference>
<evidence type="ECO:0000313" key="14">
    <source>
        <dbReference type="EMBL" id="ODM03420.1"/>
    </source>
</evidence>
<dbReference type="EC" id="2.7.13.3" evidence="3"/>
<evidence type="ECO:0000256" key="6">
    <source>
        <dbReference type="ARBA" id="ARBA00022679"/>
    </source>
</evidence>
<evidence type="ECO:0000256" key="11">
    <source>
        <dbReference type="ARBA" id="ARBA00023136"/>
    </source>
</evidence>
<keyword evidence="7 12" id="KW-0812">Transmembrane</keyword>
<comment type="catalytic activity">
    <reaction evidence="1">
        <text>ATP + protein L-histidine = ADP + protein N-phospho-L-histidine.</text>
        <dbReference type="EC" id="2.7.13.3"/>
    </reaction>
</comment>
<feature type="domain" description="Histidine kinase" evidence="13">
    <location>
        <begin position="126"/>
        <end position="331"/>
    </location>
</feature>
<feature type="transmembrane region" description="Helical" evidence="12">
    <location>
        <begin position="36"/>
        <end position="58"/>
    </location>
</feature>
<evidence type="ECO:0000256" key="2">
    <source>
        <dbReference type="ARBA" id="ARBA00004651"/>
    </source>
</evidence>
<dbReference type="SUPFAM" id="SSF47384">
    <property type="entry name" value="Homodimeric domain of signal transducing histidine kinase"/>
    <property type="match status" value="1"/>
</dbReference>
<accession>A0A1E3A3U8</accession>
<dbReference type="PANTHER" id="PTHR45453:SF2">
    <property type="entry name" value="HISTIDINE KINASE"/>
    <property type="match status" value="1"/>
</dbReference>
<dbReference type="SMART" id="SM00388">
    <property type="entry name" value="HisKA"/>
    <property type="match status" value="1"/>
</dbReference>
<sequence>MTLKEFLSDRLGRLVLQPVSMAVMAVFLLATGTQAGILIIILIVWFLLFLILQAYDFLKLRSHLDELKSIMDGLDQKHLFSECVPTPHNAYERRIYQLMRRSGKAMIEAVSDARCAQRDYREYIESWVHEIKTPITAARLICRSAEPRLRAKLSRELSQIDNHVERVLFYARAESPENDFIISRTDLAGIAEEAIEQHQSLLIQSGVRIETGDLAQTVYTDGKWVCFILGQLLQNAVRYRTNTPVITLSARQLGRQIQLTVEDNGIGIPSHELPRVFERGFTGSNGRSRGGSTGMGLYLCRRLAGSMEIDLQIHSAEGQGTSVILTFPSPESIAPQTD</sequence>
<dbReference type="EMBL" id="MCGH01000003">
    <property type="protein sequence ID" value="ODM03420.1"/>
    <property type="molecule type" value="Genomic_DNA"/>
</dbReference>
<dbReference type="AlphaFoldDB" id="A0A1E3A3U8"/>
<keyword evidence="4" id="KW-1003">Cell membrane</keyword>
<keyword evidence="8 14" id="KW-0418">Kinase</keyword>
<dbReference type="PANTHER" id="PTHR45453">
    <property type="entry name" value="PHOSPHATE REGULON SENSOR PROTEIN PHOR"/>
    <property type="match status" value="1"/>
</dbReference>
<evidence type="ECO:0000313" key="15">
    <source>
        <dbReference type="Proteomes" id="UP000094067"/>
    </source>
</evidence>
<keyword evidence="11 12" id="KW-0472">Membrane</keyword>
<evidence type="ECO:0000259" key="13">
    <source>
        <dbReference type="PROSITE" id="PS50109"/>
    </source>
</evidence>
<dbReference type="SUPFAM" id="SSF55874">
    <property type="entry name" value="ATPase domain of HSP90 chaperone/DNA topoisomerase II/histidine kinase"/>
    <property type="match status" value="1"/>
</dbReference>
<dbReference type="InterPro" id="IPR050351">
    <property type="entry name" value="BphY/WalK/GraS-like"/>
</dbReference>
<evidence type="ECO:0000256" key="3">
    <source>
        <dbReference type="ARBA" id="ARBA00012438"/>
    </source>
</evidence>
<evidence type="ECO:0000256" key="4">
    <source>
        <dbReference type="ARBA" id="ARBA00022475"/>
    </source>
</evidence>
<dbReference type="InterPro" id="IPR003661">
    <property type="entry name" value="HisK_dim/P_dom"/>
</dbReference>
<dbReference type="GO" id="GO:0016036">
    <property type="term" value="P:cellular response to phosphate starvation"/>
    <property type="evidence" value="ECO:0007669"/>
    <property type="project" value="TreeGrafter"/>
</dbReference>
<dbReference type="InterPro" id="IPR005467">
    <property type="entry name" value="His_kinase_dom"/>
</dbReference>
<organism evidence="14 15">
    <name type="scientific">Eisenbergiella tayi</name>
    <dbReference type="NCBI Taxonomy" id="1432052"/>
    <lineage>
        <taxon>Bacteria</taxon>
        <taxon>Bacillati</taxon>
        <taxon>Bacillota</taxon>
        <taxon>Clostridia</taxon>
        <taxon>Lachnospirales</taxon>
        <taxon>Lachnospiraceae</taxon>
        <taxon>Eisenbergiella</taxon>
    </lineage>
</organism>